<accession>A0A6J4J2M5</accession>
<protein>
    <submittedName>
        <fullName evidence="1">Uncharacterized protein</fullName>
    </submittedName>
</protein>
<proteinExistence type="predicted"/>
<gene>
    <name evidence="1" type="ORF">AVDCRST_MAG56-2737</name>
</gene>
<reference evidence="1" key="1">
    <citation type="submission" date="2020-02" db="EMBL/GenBank/DDBJ databases">
        <authorList>
            <person name="Meier V. D."/>
        </authorList>
    </citation>
    <scope>NUCLEOTIDE SEQUENCE</scope>
    <source>
        <strain evidence="1">AVDCRST_MAG56</strain>
    </source>
</reference>
<dbReference type="AlphaFoldDB" id="A0A6J4J2M5"/>
<evidence type="ECO:0000313" key="1">
    <source>
        <dbReference type="EMBL" id="CAA9265325.1"/>
    </source>
</evidence>
<name>A0A6J4J2M5_9SPHI</name>
<dbReference type="EMBL" id="CADCTQ010000237">
    <property type="protein sequence ID" value="CAA9265325.1"/>
    <property type="molecule type" value="Genomic_DNA"/>
</dbReference>
<sequence>MLSEYIHQLKKLRGILRDDLEREVVGEVSRSSKANASEILGK</sequence>
<organism evidence="1">
    <name type="scientific">uncultured Cytophagales bacterium</name>
    <dbReference type="NCBI Taxonomy" id="158755"/>
    <lineage>
        <taxon>Bacteria</taxon>
        <taxon>Pseudomonadati</taxon>
        <taxon>Bacteroidota</taxon>
        <taxon>Sphingobacteriia</taxon>
        <taxon>Sphingobacteriales</taxon>
        <taxon>environmental samples</taxon>
    </lineage>
</organism>